<dbReference type="Gene3D" id="1.10.357.50">
    <property type="match status" value="1"/>
</dbReference>
<gene>
    <name evidence="4" type="primary">SEC6_2</name>
    <name evidence="4" type="ORF">BGZ96_004720</name>
</gene>
<sequence>ELLEPQLLDGNEQGLLDEYLKLVRTNLVKWTNNMMNTASNEFTERTAAPATDSEKLYHMQTASLMFEMVNQQVSLAADSQQSTVMEQVIKECIQVMKDYQQRWKDLISAEMKKQIESPSATPPGLAEYIMAATNDQIKCAEFADAVLQRMESENLIKDRKSFESARDLLNVTMDDFFDVATHGANALLDLAFNDVKDPFSKLHTAAWYEEDPMGLIVVTLRDYNDDFRVHLNDYMFNKLIDWMLERLMIAQMDALRNRGVRLKFPACTDRLKQDRAVVFNFFADYKNPKALEDDFDAIEKLHEFTCSTKRSAYLTFYSMKRIYHDLPISLVEDILGRRDDMDRSSIKEVMDPIKEKFKEKDPIDATRLPTIFSKVRQ</sequence>
<evidence type="ECO:0000256" key="2">
    <source>
        <dbReference type="ARBA" id="ARBA00022448"/>
    </source>
</evidence>
<evidence type="ECO:0000256" key="1">
    <source>
        <dbReference type="ARBA" id="ARBA00009447"/>
    </source>
</evidence>
<evidence type="ECO:0000313" key="5">
    <source>
        <dbReference type="Proteomes" id="UP001194696"/>
    </source>
</evidence>
<keyword evidence="3" id="KW-0268">Exocytosis</keyword>
<dbReference type="InterPro" id="IPR042532">
    <property type="entry name" value="EXOC3/Sec6_C"/>
</dbReference>
<dbReference type="Proteomes" id="UP001194696">
    <property type="component" value="Unassembled WGS sequence"/>
</dbReference>
<reference evidence="4 5" key="1">
    <citation type="journal article" date="2020" name="Fungal Divers.">
        <title>Resolving the Mortierellaceae phylogeny through synthesis of multi-gene phylogenetics and phylogenomics.</title>
        <authorList>
            <person name="Vandepol N."/>
            <person name="Liber J."/>
            <person name="Desiro A."/>
            <person name="Na H."/>
            <person name="Kennedy M."/>
            <person name="Barry K."/>
            <person name="Grigoriev I.V."/>
            <person name="Miller A.N."/>
            <person name="O'Donnell K."/>
            <person name="Stajich J.E."/>
            <person name="Bonito G."/>
        </authorList>
    </citation>
    <scope>NUCLEOTIDE SEQUENCE [LARGE SCALE GENOMIC DNA]</scope>
    <source>
        <strain evidence="4 5">AD045</strain>
    </source>
</reference>
<dbReference type="Pfam" id="PF06046">
    <property type="entry name" value="Sec6"/>
    <property type="match status" value="1"/>
</dbReference>
<accession>A0ABQ7JHX5</accession>
<comment type="similarity">
    <text evidence="1">Belongs to the SEC6 family.</text>
</comment>
<dbReference type="PANTHER" id="PTHR21292">
    <property type="entry name" value="EXOCYST COMPLEX COMPONENT SEC6-RELATED"/>
    <property type="match status" value="1"/>
</dbReference>
<organism evidence="4 5">
    <name type="scientific">Linnemannia gamsii</name>
    <dbReference type="NCBI Taxonomy" id="64522"/>
    <lineage>
        <taxon>Eukaryota</taxon>
        <taxon>Fungi</taxon>
        <taxon>Fungi incertae sedis</taxon>
        <taxon>Mucoromycota</taxon>
        <taxon>Mortierellomycotina</taxon>
        <taxon>Mortierellomycetes</taxon>
        <taxon>Mortierellales</taxon>
        <taxon>Mortierellaceae</taxon>
        <taxon>Linnemannia</taxon>
    </lineage>
</organism>
<evidence type="ECO:0000313" key="4">
    <source>
        <dbReference type="EMBL" id="KAG0273651.1"/>
    </source>
</evidence>
<feature type="non-terminal residue" evidence="4">
    <location>
        <position position="1"/>
    </location>
</feature>
<proteinExistence type="inferred from homology"/>
<keyword evidence="5" id="KW-1185">Reference proteome</keyword>
<evidence type="ECO:0000256" key="3">
    <source>
        <dbReference type="ARBA" id="ARBA00022483"/>
    </source>
</evidence>
<dbReference type="InterPro" id="IPR010326">
    <property type="entry name" value="EXOC3/Sec6"/>
</dbReference>
<dbReference type="PANTHER" id="PTHR21292:SF1">
    <property type="entry name" value="EXOCYST COMPLEX COMPONENT 3"/>
    <property type="match status" value="1"/>
</dbReference>
<keyword evidence="2" id="KW-0813">Transport</keyword>
<comment type="caution">
    <text evidence="4">The sequence shown here is derived from an EMBL/GenBank/DDBJ whole genome shotgun (WGS) entry which is preliminary data.</text>
</comment>
<dbReference type="EMBL" id="JAAAIM010002196">
    <property type="protein sequence ID" value="KAG0273651.1"/>
    <property type="molecule type" value="Genomic_DNA"/>
</dbReference>
<dbReference type="Gene3D" id="1.10.357.70">
    <property type="entry name" value="Exocyst complex component Sec6, C-terminal domain"/>
    <property type="match status" value="1"/>
</dbReference>
<name>A0ABQ7JHX5_9FUNG</name>
<protein>
    <submittedName>
        <fullName evidence="4">SNARE-binding exocyst subunit S6</fullName>
    </submittedName>
</protein>